<protein>
    <submittedName>
        <fullName evidence="2">Uncharacterized protein</fullName>
    </submittedName>
</protein>
<name>A0A2P5I0Y9_DIAHE</name>
<dbReference type="OrthoDB" id="10442156at2759"/>
<reference evidence="2" key="1">
    <citation type="submission" date="2017-09" db="EMBL/GenBank/DDBJ databases">
        <title>Polyketide synthases of a Diaporthe helianthi virulent isolate.</title>
        <authorList>
            <person name="Baroncelli R."/>
        </authorList>
    </citation>
    <scope>NUCLEOTIDE SEQUENCE [LARGE SCALE GENOMIC DNA]</scope>
    <source>
        <strain evidence="2">7/96</strain>
    </source>
</reference>
<gene>
    <name evidence="2" type="ORF">DHEL01_v205439</name>
</gene>
<sequence>MMSFKDRMQRRTDSAVGYLDSTVARRPAAVSMRPHNIGFPIVLAQVYKLLNPLPPKLKRKRAVSNLRPHATREHRETKSLSAPEAVSNAQGSSPRPLLIAPANVGRRGPFPTGGPDPLRSNPPVLVRKPRKSKSQKRRGTVFTREEKELLERTLPAITEEADVERFVYELEVPSKESLSNISVIGAASSEVTCSLSSGSVYELEATVRQESLGELVASSGPVLELEGTRSQDSLSDISVSGGSFYELEATTSGSDSSKVSLPSVVVSDFGPMIESNHRLTEENRHMSMFIQEIITKDIIINEQLARVTSERKASDAALNLLWNLVKANFDGSEDVATPSQIIQFCSTRKLAEIPRDVDINDKAINNNNSNNSNNDDDDDDDDDNNKKKNKKAKSITNNL</sequence>
<dbReference type="AlphaFoldDB" id="A0A2P5I0Y9"/>
<feature type="compositionally biased region" description="Acidic residues" evidence="1">
    <location>
        <begin position="374"/>
        <end position="383"/>
    </location>
</feature>
<feature type="region of interest" description="Disordered" evidence="1">
    <location>
        <begin position="60"/>
        <end position="140"/>
    </location>
</feature>
<proteinExistence type="predicted"/>
<keyword evidence="3" id="KW-1185">Reference proteome</keyword>
<feature type="compositionally biased region" description="Basic residues" evidence="1">
    <location>
        <begin position="127"/>
        <end position="139"/>
    </location>
</feature>
<evidence type="ECO:0000313" key="2">
    <source>
        <dbReference type="EMBL" id="POS76169.1"/>
    </source>
</evidence>
<feature type="compositionally biased region" description="Low complexity" evidence="1">
    <location>
        <begin position="362"/>
        <end position="373"/>
    </location>
</feature>
<organism evidence="2 3">
    <name type="scientific">Diaporthe helianthi</name>
    <dbReference type="NCBI Taxonomy" id="158607"/>
    <lineage>
        <taxon>Eukaryota</taxon>
        <taxon>Fungi</taxon>
        <taxon>Dikarya</taxon>
        <taxon>Ascomycota</taxon>
        <taxon>Pezizomycotina</taxon>
        <taxon>Sordariomycetes</taxon>
        <taxon>Sordariomycetidae</taxon>
        <taxon>Diaporthales</taxon>
        <taxon>Diaporthaceae</taxon>
        <taxon>Diaporthe</taxon>
    </lineage>
</organism>
<evidence type="ECO:0000256" key="1">
    <source>
        <dbReference type="SAM" id="MobiDB-lite"/>
    </source>
</evidence>
<evidence type="ECO:0000313" key="3">
    <source>
        <dbReference type="Proteomes" id="UP000094444"/>
    </source>
</evidence>
<dbReference type="EMBL" id="MAVT02000399">
    <property type="protein sequence ID" value="POS76169.1"/>
    <property type="molecule type" value="Genomic_DNA"/>
</dbReference>
<dbReference type="InParanoid" id="A0A2P5I0Y9"/>
<comment type="caution">
    <text evidence="2">The sequence shown here is derived from an EMBL/GenBank/DDBJ whole genome shotgun (WGS) entry which is preliminary data.</text>
</comment>
<feature type="region of interest" description="Disordered" evidence="1">
    <location>
        <begin position="361"/>
        <end position="399"/>
    </location>
</feature>
<accession>A0A2P5I0Y9</accession>
<dbReference type="Proteomes" id="UP000094444">
    <property type="component" value="Unassembled WGS sequence"/>
</dbReference>